<organism evidence="2 3">
    <name type="scientific">Sistotremastrum niveocremeum HHB9708</name>
    <dbReference type="NCBI Taxonomy" id="1314777"/>
    <lineage>
        <taxon>Eukaryota</taxon>
        <taxon>Fungi</taxon>
        <taxon>Dikarya</taxon>
        <taxon>Basidiomycota</taxon>
        <taxon>Agaricomycotina</taxon>
        <taxon>Agaricomycetes</taxon>
        <taxon>Sistotremastrales</taxon>
        <taxon>Sistotremastraceae</taxon>
        <taxon>Sertulicium</taxon>
        <taxon>Sertulicium niveocremeum</taxon>
    </lineage>
</organism>
<feature type="region of interest" description="Disordered" evidence="1">
    <location>
        <begin position="230"/>
        <end position="258"/>
    </location>
</feature>
<evidence type="ECO:0000313" key="2">
    <source>
        <dbReference type="EMBL" id="KZS88600.1"/>
    </source>
</evidence>
<sequence>MPIFEDFEIWVEIEDERLPEHVASFEDLRSSENKVKINCYIASEAGKEFEICVVDNRRGRNNLVFTDVFLDGALMTRRYIEGSGRIGTYIRDSQSQLPFLFQEFNQPISVKQQISTRRTGEIKACVGFLRNAQKTAPRKITPRPIPSHFASNERPEDVSIRHLATLGDPGIGRNYLFHRLAFEVSSLVPLSSDLERVSTVILTNLPTFEFIFLYAPEHLLRSMGIIEPLPPSDPPSPMTSISGDLPEVEEEQQQSMTDDDCTYLDAEESYLYRQLREKIATRRRTAAQRQHATAGSGLNSDGFTSLL</sequence>
<dbReference type="Proteomes" id="UP000076722">
    <property type="component" value="Unassembled WGS sequence"/>
</dbReference>
<evidence type="ECO:0000256" key="1">
    <source>
        <dbReference type="SAM" id="MobiDB-lite"/>
    </source>
</evidence>
<keyword evidence="3" id="KW-1185">Reference proteome</keyword>
<dbReference type="EMBL" id="KV419435">
    <property type="protein sequence ID" value="KZS88600.1"/>
    <property type="molecule type" value="Genomic_DNA"/>
</dbReference>
<gene>
    <name evidence="2" type="ORF">SISNIDRAFT_490024</name>
</gene>
<proteinExistence type="predicted"/>
<reference evidence="2 3" key="1">
    <citation type="journal article" date="2016" name="Mol. Biol. Evol.">
        <title>Comparative Genomics of Early-Diverging Mushroom-Forming Fungi Provides Insights into the Origins of Lignocellulose Decay Capabilities.</title>
        <authorList>
            <person name="Nagy L.G."/>
            <person name="Riley R."/>
            <person name="Tritt A."/>
            <person name="Adam C."/>
            <person name="Daum C."/>
            <person name="Floudas D."/>
            <person name="Sun H."/>
            <person name="Yadav J.S."/>
            <person name="Pangilinan J."/>
            <person name="Larsson K.H."/>
            <person name="Matsuura K."/>
            <person name="Barry K."/>
            <person name="Labutti K."/>
            <person name="Kuo R."/>
            <person name="Ohm R.A."/>
            <person name="Bhattacharya S.S."/>
            <person name="Shirouzu T."/>
            <person name="Yoshinaga Y."/>
            <person name="Martin F.M."/>
            <person name="Grigoriev I.V."/>
            <person name="Hibbett D.S."/>
        </authorList>
    </citation>
    <scope>NUCLEOTIDE SEQUENCE [LARGE SCALE GENOMIC DNA]</scope>
    <source>
        <strain evidence="2 3">HHB9708</strain>
    </source>
</reference>
<protein>
    <submittedName>
        <fullName evidence="2">Uncharacterized protein</fullName>
    </submittedName>
</protein>
<name>A0A164PCT7_9AGAM</name>
<dbReference type="AlphaFoldDB" id="A0A164PCT7"/>
<feature type="compositionally biased region" description="Acidic residues" evidence="1">
    <location>
        <begin position="246"/>
        <end position="258"/>
    </location>
</feature>
<feature type="compositionally biased region" description="Polar residues" evidence="1">
    <location>
        <begin position="296"/>
        <end position="307"/>
    </location>
</feature>
<accession>A0A164PCT7</accession>
<evidence type="ECO:0000313" key="3">
    <source>
        <dbReference type="Proteomes" id="UP000076722"/>
    </source>
</evidence>
<feature type="region of interest" description="Disordered" evidence="1">
    <location>
        <begin position="283"/>
        <end position="307"/>
    </location>
</feature>
<dbReference type="PANTHER" id="PTHR36223:SF1">
    <property type="entry name" value="TRANSCRIPTION ELONGATION FACTOR EAF N-TERMINAL DOMAIN-CONTAINING PROTEIN"/>
    <property type="match status" value="1"/>
</dbReference>
<dbReference type="PANTHER" id="PTHR36223">
    <property type="entry name" value="BETA-LACTAMASE-TYPE TRANSPEPTIDASE FOLD DOMAIN CONTAINING PROTEIN"/>
    <property type="match status" value="1"/>
</dbReference>